<gene>
    <name evidence="2" type="ORF">Pr1d_48130</name>
</gene>
<reference evidence="2 3" key="1">
    <citation type="submission" date="2019-08" db="EMBL/GenBank/DDBJ databases">
        <title>Deep-cultivation of Planctomycetes and their phenomic and genomic characterization uncovers novel biology.</title>
        <authorList>
            <person name="Wiegand S."/>
            <person name="Jogler M."/>
            <person name="Boedeker C."/>
            <person name="Pinto D."/>
            <person name="Vollmers J."/>
            <person name="Rivas-Marin E."/>
            <person name="Kohn T."/>
            <person name="Peeters S.H."/>
            <person name="Heuer A."/>
            <person name="Rast P."/>
            <person name="Oberbeckmann S."/>
            <person name="Bunk B."/>
            <person name="Jeske O."/>
            <person name="Meyerdierks A."/>
            <person name="Storesund J.E."/>
            <person name="Kallscheuer N."/>
            <person name="Luecker S."/>
            <person name="Lage O.M."/>
            <person name="Pohl T."/>
            <person name="Merkel B.J."/>
            <person name="Hornburger P."/>
            <person name="Mueller R.-W."/>
            <person name="Bruemmer F."/>
            <person name="Labrenz M."/>
            <person name="Spormann A.M."/>
            <person name="Op den Camp H."/>
            <person name="Overmann J."/>
            <person name="Amann R."/>
            <person name="Jetten M.S.M."/>
            <person name="Mascher T."/>
            <person name="Medema M.H."/>
            <person name="Devos D.P."/>
            <person name="Kaster A.-K."/>
            <person name="Ovreas L."/>
            <person name="Rohde M."/>
            <person name="Galperin M.Y."/>
            <person name="Jogler C."/>
        </authorList>
    </citation>
    <scope>NUCLEOTIDE SEQUENCE [LARGE SCALE GENOMIC DNA]</scope>
    <source>
        <strain evidence="2 3">Pr1d</strain>
    </source>
</reference>
<name>A0A5B9QEJ7_9BACT</name>
<dbReference type="EMBL" id="CP042913">
    <property type="protein sequence ID" value="QEG37467.1"/>
    <property type="molecule type" value="Genomic_DNA"/>
</dbReference>
<evidence type="ECO:0000256" key="1">
    <source>
        <dbReference type="SAM" id="MobiDB-lite"/>
    </source>
</evidence>
<sequence length="82" mass="9177">MSHDPIDEIIKRFDQLTDEQRGELISELEHRQVVHSNGNAKTQSILEALQRRGLIGSISGEPADWSTNPDYLDGFGKNSDAQ</sequence>
<keyword evidence="3" id="KW-1185">Reference proteome</keyword>
<evidence type="ECO:0000313" key="3">
    <source>
        <dbReference type="Proteomes" id="UP000323917"/>
    </source>
</evidence>
<feature type="region of interest" description="Disordered" evidence="1">
    <location>
        <begin position="58"/>
        <end position="82"/>
    </location>
</feature>
<dbReference type="OrthoDB" id="292511at2"/>
<evidence type="ECO:0000313" key="2">
    <source>
        <dbReference type="EMBL" id="QEG37467.1"/>
    </source>
</evidence>
<protein>
    <submittedName>
        <fullName evidence="2">Uncharacterized protein</fullName>
    </submittedName>
</protein>
<organism evidence="2 3">
    <name type="scientific">Bythopirellula goksoeyrii</name>
    <dbReference type="NCBI Taxonomy" id="1400387"/>
    <lineage>
        <taxon>Bacteria</taxon>
        <taxon>Pseudomonadati</taxon>
        <taxon>Planctomycetota</taxon>
        <taxon>Planctomycetia</taxon>
        <taxon>Pirellulales</taxon>
        <taxon>Lacipirellulaceae</taxon>
        <taxon>Bythopirellula</taxon>
    </lineage>
</organism>
<proteinExistence type="predicted"/>
<dbReference type="KEGG" id="bgok:Pr1d_48130"/>
<dbReference type="RefSeq" id="WP_148075705.1">
    <property type="nucleotide sequence ID" value="NZ_CP042913.1"/>
</dbReference>
<accession>A0A5B9QEJ7</accession>
<dbReference type="AlphaFoldDB" id="A0A5B9QEJ7"/>
<dbReference type="Proteomes" id="UP000323917">
    <property type="component" value="Chromosome"/>
</dbReference>